<dbReference type="Pfam" id="PF01546">
    <property type="entry name" value="Peptidase_M20"/>
    <property type="match status" value="1"/>
</dbReference>
<sequence>MAAIDTVLAKIDANLDSALGRLFDFVKIPSISTDPAYAEDCARAAQWLAAELQGLGFEASVRETTGRPMVVAQGKGPRPDVPHVLFYGHYDVQPPDPLDLWETPPFEPRVADASTGKQIVGRGTADDKGQLMTFVEACRAFKETGGLPCNVTFFIEGEEETGSPSLPGFLAANKAELEADMALVCDTGMWDRSTPAITTMLRGLVLEEVVIHGADRDLHSGMFGGPAINPIHVLARIIADLHDENGAIALPGFYDGVAELPEAVAEQWQGLRAHEAEFLKGVGLSVPAGEKDRGVLEMIWSRPTCDVNGIIGGYTGKGSKTVLPAQASAKFSFRLVGQQDPVKVAESFRAFVQKRLPADCRAEFISHGASAALQLPFSSEALTRASRALQAEWGKEPVLAGCGGSIPVIGSFKHDLGMDSLMIGFGLDDDRMHSPNEKYDLASFHKGARSWARVLNALAL</sequence>
<keyword evidence="2" id="KW-0479">Metal-binding</keyword>
<reference evidence="5 6" key="1">
    <citation type="submission" date="2016-10" db="EMBL/GenBank/DDBJ databases">
        <authorList>
            <person name="de Groot N.N."/>
        </authorList>
    </citation>
    <scope>NUCLEOTIDE SEQUENCE [LARGE SCALE GENOMIC DNA]</scope>
    <source>
        <strain evidence="5 6">NE2</strain>
    </source>
</reference>
<evidence type="ECO:0000313" key="5">
    <source>
        <dbReference type="EMBL" id="SFK12895.1"/>
    </source>
</evidence>
<feature type="domain" description="Peptidase M20 dimerisation" evidence="4">
    <location>
        <begin position="210"/>
        <end position="359"/>
    </location>
</feature>
<dbReference type="Pfam" id="PF07687">
    <property type="entry name" value="M20_dimer"/>
    <property type="match status" value="1"/>
</dbReference>
<dbReference type="Proteomes" id="UP000198755">
    <property type="component" value="Unassembled WGS sequence"/>
</dbReference>
<dbReference type="InterPro" id="IPR002933">
    <property type="entry name" value="Peptidase_M20"/>
</dbReference>
<dbReference type="Gene3D" id="3.40.630.10">
    <property type="entry name" value="Zn peptidases"/>
    <property type="match status" value="1"/>
</dbReference>
<dbReference type="SUPFAM" id="SSF53187">
    <property type="entry name" value="Zn-dependent exopeptidases"/>
    <property type="match status" value="1"/>
</dbReference>
<dbReference type="OrthoDB" id="9761532at2"/>
<keyword evidence="1" id="KW-0645">Protease</keyword>
<dbReference type="InterPro" id="IPR011650">
    <property type="entry name" value="Peptidase_M20_dimer"/>
</dbReference>
<dbReference type="InterPro" id="IPR051458">
    <property type="entry name" value="Cyt/Met_Dipeptidase"/>
</dbReference>
<protein>
    <submittedName>
        <fullName evidence="5">Acetylornithine deacetylase/Succinyl-diaminopimelate desuccinylase</fullName>
    </submittedName>
</protein>
<dbReference type="PANTHER" id="PTHR43270:SF12">
    <property type="entry name" value="SUCCINYL-DIAMINOPIMELATE DESUCCINYLASE"/>
    <property type="match status" value="1"/>
</dbReference>
<accession>A0A1I3WZM7</accession>
<dbReference type="GO" id="GO:0008233">
    <property type="term" value="F:peptidase activity"/>
    <property type="evidence" value="ECO:0007669"/>
    <property type="project" value="UniProtKB-KW"/>
</dbReference>
<evidence type="ECO:0000259" key="4">
    <source>
        <dbReference type="Pfam" id="PF07687"/>
    </source>
</evidence>
<evidence type="ECO:0000256" key="3">
    <source>
        <dbReference type="ARBA" id="ARBA00022801"/>
    </source>
</evidence>
<proteinExistence type="predicted"/>
<keyword evidence="6" id="KW-1185">Reference proteome</keyword>
<dbReference type="NCBIfam" id="NF006579">
    <property type="entry name" value="PRK09104.1"/>
    <property type="match status" value="1"/>
</dbReference>
<name>A0A1I3WZM7_9HYPH</name>
<dbReference type="GO" id="GO:0006508">
    <property type="term" value="P:proteolysis"/>
    <property type="evidence" value="ECO:0007669"/>
    <property type="project" value="UniProtKB-KW"/>
</dbReference>
<organism evidence="5 6">
    <name type="scientific">Methylocapsa palsarum</name>
    <dbReference type="NCBI Taxonomy" id="1612308"/>
    <lineage>
        <taxon>Bacteria</taxon>
        <taxon>Pseudomonadati</taxon>
        <taxon>Pseudomonadota</taxon>
        <taxon>Alphaproteobacteria</taxon>
        <taxon>Hyphomicrobiales</taxon>
        <taxon>Beijerinckiaceae</taxon>
        <taxon>Methylocapsa</taxon>
    </lineage>
</organism>
<evidence type="ECO:0000313" key="6">
    <source>
        <dbReference type="Proteomes" id="UP000198755"/>
    </source>
</evidence>
<evidence type="ECO:0000256" key="1">
    <source>
        <dbReference type="ARBA" id="ARBA00022670"/>
    </source>
</evidence>
<dbReference type="RefSeq" id="WP_091678854.1">
    <property type="nucleotide sequence ID" value="NZ_FOSN01000002.1"/>
</dbReference>
<dbReference type="STRING" id="1612308.SAMN05444581_102267"/>
<dbReference type="NCBIfam" id="NF005914">
    <property type="entry name" value="PRK07907.1"/>
    <property type="match status" value="1"/>
</dbReference>
<gene>
    <name evidence="5" type="ORF">SAMN05444581_102267</name>
</gene>
<dbReference type="EMBL" id="FOSN01000002">
    <property type="protein sequence ID" value="SFK12895.1"/>
    <property type="molecule type" value="Genomic_DNA"/>
</dbReference>
<evidence type="ECO:0000256" key="2">
    <source>
        <dbReference type="ARBA" id="ARBA00022723"/>
    </source>
</evidence>
<dbReference type="AlphaFoldDB" id="A0A1I3WZM7"/>
<dbReference type="GO" id="GO:0046872">
    <property type="term" value="F:metal ion binding"/>
    <property type="evidence" value="ECO:0007669"/>
    <property type="project" value="UniProtKB-KW"/>
</dbReference>
<keyword evidence="3" id="KW-0378">Hydrolase</keyword>
<dbReference type="PANTHER" id="PTHR43270">
    <property type="entry name" value="BETA-ALA-HIS DIPEPTIDASE"/>
    <property type="match status" value="1"/>
</dbReference>
<dbReference type="Gene3D" id="3.30.70.360">
    <property type="match status" value="1"/>
</dbReference>